<name>A0A5A7TPM2_CUCMM</name>
<evidence type="ECO:0000313" key="4">
    <source>
        <dbReference type="Proteomes" id="UP000321393"/>
    </source>
</evidence>
<evidence type="ECO:0000313" key="3">
    <source>
        <dbReference type="EMBL" id="TYK23607.1"/>
    </source>
</evidence>
<accession>A0A5A7TPM2</accession>
<proteinExistence type="predicted"/>
<dbReference type="EMBL" id="SSTD01004451">
    <property type="protein sequence ID" value="TYK23607.1"/>
    <property type="molecule type" value="Genomic_DNA"/>
</dbReference>
<gene>
    <name evidence="3" type="ORF">E5676_scaffold500G001190</name>
    <name evidence="2" type="ORF">E6C27_scaffold30G001290</name>
</gene>
<evidence type="ECO:0000313" key="2">
    <source>
        <dbReference type="EMBL" id="KAA0045130.1"/>
    </source>
</evidence>
<dbReference type="Proteomes" id="UP000321393">
    <property type="component" value="Unassembled WGS sequence"/>
</dbReference>
<protein>
    <submittedName>
        <fullName evidence="2">Uncharacterized protein</fullName>
    </submittedName>
</protein>
<sequence length="259" mass="28819">MHLPHEGQHVARYTVCASHHATLGACSTLCARPCLRMSKKAKKPLELFGHALFKSVQKAWEHPRRRPNMHKGSCQTESTHAHPRRIQTHPEASMTIWKATMTVRSVMECPDCSKVNCIGVERIMDFLRTSKRRKALNNEDYYLITPRVSTTRDGVIPTHKNVGESEKYVGKGYADVFHDVGNNVGRNESGEVFPTSYQHGVRTASPDAVTCVDHSGVGSSSSNGPYADARYGVAFAFVPLVKLTLGDFYLALQFVPKLH</sequence>
<evidence type="ECO:0000313" key="5">
    <source>
        <dbReference type="Proteomes" id="UP000321947"/>
    </source>
</evidence>
<comment type="caution">
    <text evidence="2">The sequence shown here is derived from an EMBL/GenBank/DDBJ whole genome shotgun (WGS) entry which is preliminary data.</text>
</comment>
<reference evidence="4 5" key="1">
    <citation type="submission" date="2019-08" db="EMBL/GenBank/DDBJ databases">
        <title>Draft genome sequences of two oriental melons (Cucumis melo L. var makuwa).</title>
        <authorList>
            <person name="Kwon S.-Y."/>
        </authorList>
    </citation>
    <scope>NUCLEOTIDE SEQUENCE [LARGE SCALE GENOMIC DNA]</scope>
    <source>
        <strain evidence="5">cv. Chang Bougi</strain>
        <strain evidence="4">cv. SW 3</strain>
        <tissue evidence="2">Leaf</tissue>
    </source>
</reference>
<dbReference type="Proteomes" id="UP000321947">
    <property type="component" value="Unassembled WGS sequence"/>
</dbReference>
<dbReference type="AlphaFoldDB" id="A0A5A7TPM2"/>
<organism evidence="2 4">
    <name type="scientific">Cucumis melo var. makuwa</name>
    <name type="common">Oriental melon</name>
    <dbReference type="NCBI Taxonomy" id="1194695"/>
    <lineage>
        <taxon>Eukaryota</taxon>
        <taxon>Viridiplantae</taxon>
        <taxon>Streptophyta</taxon>
        <taxon>Embryophyta</taxon>
        <taxon>Tracheophyta</taxon>
        <taxon>Spermatophyta</taxon>
        <taxon>Magnoliopsida</taxon>
        <taxon>eudicotyledons</taxon>
        <taxon>Gunneridae</taxon>
        <taxon>Pentapetalae</taxon>
        <taxon>rosids</taxon>
        <taxon>fabids</taxon>
        <taxon>Cucurbitales</taxon>
        <taxon>Cucurbitaceae</taxon>
        <taxon>Benincaseae</taxon>
        <taxon>Cucumis</taxon>
    </lineage>
</organism>
<evidence type="ECO:0000256" key="1">
    <source>
        <dbReference type="SAM" id="MobiDB-lite"/>
    </source>
</evidence>
<feature type="region of interest" description="Disordered" evidence="1">
    <location>
        <begin position="60"/>
        <end position="86"/>
    </location>
</feature>
<dbReference type="EMBL" id="SSTE01014747">
    <property type="protein sequence ID" value="KAA0045130.1"/>
    <property type="molecule type" value="Genomic_DNA"/>
</dbReference>